<dbReference type="GO" id="GO:0030288">
    <property type="term" value="C:outer membrane-bounded periplasmic space"/>
    <property type="evidence" value="ECO:0007669"/>
    <property type="project" value="TreeGrafter"/>
</dbReference>
<feature type="signal peptide" evidence="2">
    <location>
        <begin position="1"/>
        <end position="26"/>
    </location>
</feature>
<comment type="caution">
    <text evidence="3">The sequence shown here is derived from an EMBL/GenBank/DDBJ whole genome shotgun (WGS) entry which is preliminary data.</text>
</comment>
<dbReference type="PATRIC" id="fig|1408103.3.peg.393"/>
<dbReference type="EMBL" id="LAYY01000001">
    <property type="protein sequence ID" value="KKK40018.1"/>
    <property type="molecule type" value="Genomic_DNA"/>
</dbReference>
<dbReference type="GO" id="GO:0030975">
    <property type="term" value="F:thiamine binding"/>
    <property type="evidence" value="ECO:0007669"/>
    <property type="project" value="TreeGrafter"/>
</dbReference>
<proteinExistence type="predicted"/>
<sequence length="364" mass="40140">MNRQTLKKLTAGVLSLSLLAGCSSGAGEKAASAVDVNNLSLEEIETGAKTEGELASVGMPDTWANWGQTWDELEKKYELKHFDTDMSSAEELAKFESEGENGTADIGDVGIAFGPIAEEKSLTLPYKTSYWDEIPEWAKDDNGDWVVGYTGTLAFITDKNKVKETPTSWEDLKNGDYKVAVGDVMTANQAQFAVLAAAYAFGGDEKNIQPGIDFFAELAKEGRLSTSDPSLANLEKGEIEVAIMWDFNALNYRDKIETKRFDVAIPEEGSVMSGYATIINKHAPNPHAAAAAREYILSDKGQENLARGYARPIRDIELPKEVEAKLLPDEMYNNVQPVEDQKAWEETTKQLPQMWQEEVLIHAN</sequence>
<dbReference type="RefSeq" id="WP_046521959.1">
    <property type="nucleotide sequence ID" value="NZ_LAYY01000001.1"/>
</dbReference>
<accession>A0A0M2T0R3</accession>
<evidence type="ECO:0000313" key="4">
    <source>
        <dbReference type="Proteomes" id="UP000034166"/>
    </source>
</evidence>
<dbReference type="PANTHER" id="PTHR30006:SF2">
    <property type="entry name" value="ABC TRANSPORTER SUBSTRATE-BINDING PROTEIN"/>
    <property type="match status" value="1"/>
</dbReference>
<evidence type="ECO:0000313" key="3">
    <source>
        <dbReference type="EMBL" id="KKK40018.1"/>
    </source>
</evidence>
<dbReference type="SUPFAM" id="SSF53850">
    <property type="entry name" value="Periplasmic binding protein-like II"/>
    <property type="match status" value="1"/>
</dbReference>
<gene>
    <name evidence="3" type="ORF">WQ57_01760</name>
</gene>
<organism evidence="3 4">
    <name type="scientific">Mesobacillus campisalis</name>
    <dbReference type="NCBI Taxonomy" id="1408103"/>
    <lineage>
        <taxon>Bacteria</taxon>
        <taxon>Bacillati</taxon>
        <taxon>Bacillota</taxon>
        <taxon>Bacilli</taxon>
        <taxon>Bacillales</taxon>
        <taxon>Bacillaceae</taxon>
        <taxon>Mesobacillus</taxon>
    </lineage>
</organism>
<reference evidence="3 4" key="1">
    <citation type="submission" date="2015-04" db="EMBL/GenBank/DDBJ databases">
        <title>Taxonomic description and genome sequence of Bacillus campisalis sp. nov., a novel member of the genus Bacillus isolated from solar saltern.</title>
        <authorList>
            <person name="Mathan Kumar R."/>
            <person name="Kaur G."/>
            <person name="Kumar A."/>
            <person name="Singh N.K."/>
            <person name="Kaur N."/>
            <person name="Kumar N."/>
            <person name="Mayilraj S."/>
        </authorList>
    </citation>
    <scope>NUCLEOTIDE SEQUENCE [LARGE SCALE GENOMIC DNA]</scope>
    <source>
        <strain evidence="3 4">SA2-6</strain>
    </source>
</reference>
<evidence type="ECO:0000256" key="2">
    <source>
        <dbReference type="SAM" id="SignalP"/>
    </source>
</evidence>
<keyword evidence="1 2" id="KW-0732">Signal</keyword>
<dbReference type="GO" id="GO:0030976">
    <property type="term" value="F:thiamine pyrophosphate binding"/>
    <property type="evidence" value="ECO:0007669"/>
    <property type="project" value="TreeGrafter"/>
</dbReference>
<dbReference type="GO" id="GO:0015888">
    <property type="term" value="P:thiamine transport"/>
    <property type="evidence" value="ECO:0007669"/>
    <property type="project" value="TreeGrafter"/>
</dbReference>
<dbReference type="AlphaFoldDB" id="A0A0M2T0R3"/>
<dbReference type="Pfam" id="PF13343">
    <property type="entry name" value="SBP_bac_6"/>
    <property type="match status" value="1"/>
</dbReference>
<dbReference type="PROSITE" id="PS51257">
    <property type="entry name" value="PROKAR_LIPOPROTEIN"/>
    <property type="match status" value="1"/>
</dbReference>
<name>A0A0M2T0R3_9BACI</name>
<dbReference type="Gene3D" id="3.40.190.10">
    <property type="entry name" value="Periplasmic binding protein-like II"/>
    <property type="match status" value="2"/>
</dbReference>
<dbReference type="OrthoDB" id="366726at2"/>
<dbReference type="PANTHER" id="PTHR30006">
    <property type="entry name" value="THIAMINE-BINDING PERIPLASMIC PROTEIN-RELATED"/>
    <property type="match status" value="1"/>
</dbReference>
<feature type="chain" id="PRO_5005642051" evidence="2">
    <location>
        <begin position="27"/>
        <end position="364"/>
    </location>
</feature>
<protein>
    <submittedName>
        <fullName evidence="3">ABC transporter substrate-binding protein</fullName>
    </submittedName>
</protein>
<dbReference type="Proteomes" id="UP000034166">
    <property type="component" value="Unassembled WGS sequence"/>
</dbReference>
<keyword evidence="4" id="KW-1185">Reference proteome</keyword>
<evidence type="ECO:0000256" key="1">
    <source>
        <dbReference type="ARBA" id="ARBA00022729"/>
    </source>
</evidence>